<sequence length="248" mass="26884">MGEVVRVSNEDGAGNVVVICEHASSRIPEVLDGLGLSTQNRQAHAVWDPGALVMAQHISRALDAPLVHAEVSRLVYDLNRPPEAPGAMPAKSEVIDVPGNGDLSQEDRHARTQLIYDPFRTAVGDLLDARADRGQATAIVTIHSFTPVYYGEDRPTEIGILHDADTRLADAMLAQPAPRRTDRNMPYGPDDGVTHSLKIYGLERGLPNVMIEVRNDLLGSEADCVKLADELLGMLRPALADIFLEEAS</sequence>
<dbReference type="Proteomes" id="UP000640583">
    <property type="component" value="Unassembled WGS sequence"/>
</dbReference>
<evidence type="ECO:0000313" key="1">
    <source>
        <dbReference type="EMBL" id="MBI1493019.1"/>
    </source>
</evidence>
<dbReference type="AlphaFoldDB" id="A0A8J7ICN8"/>
<evidence type="ECO:0000313" key="2">
    <source>
        <dbReference type="Proteomes" id="UP000640583"/>
    </source>
</evidence>
<dbReference type="SUPFAM" id="SSF53187">
    <property type="entry name" value="Zn-dependent exopeptidases"/>
    <property type="match status" value="1"/>
</dbReference>
<reference evidence="1" key="1">
    <citation type="submission" date="2020-10" db="EMBL/GenBank/DDBJ databases">
        <title>Paenihalocynthiibacter styelae gen. nov., sp. nov., isolated from stalked sea squirt Styela clava.</title>
        <authorList>
            <person name="Kim Y.-O."/>
            <person name="Yoon J.-H."/>
        </authorList>
    </citation>
    <scope>NUCLEOTIDE SEQUENCE</scope>
    <source>
        <strain evidence="1">MYP1-1</strain>
    </source>
</reference>
<comment type="caution">
    <text evidence="1">The sequence shown here is derived from an EMBL/GenBank/DDBJ whole genome shotgun (WGS) entry which is preliminary data.</text>
</comment>
<dbReference type="Gene3D" id="3.40.630.40">
    <property type="entry name" value="Zn-dependent exopeptidases"/>
    <property type="match status" value="1"/>
</dbReference>
<organism evidence="1 2">
    <name type="scientific">Halocynthiibacter styelae</name>
    <dbReference type="NCBI Taxonomy" id="2761955"/>
    <lineage>
        <taxon>Bacteria</taxon>
        <taxon>Pseudomonadati</taxon>
        <taxon>Pseudomonadota</taxon>
        <taxon>Alphaproteobacteria</taxon>
        <taxon>Rhodobacterales</taxon>
        <taxon>Paracoccaceae</taxon>
        <taxon>Halocynthiibacter</taxon>
    </lineage>
</organism>
<accession>A0A8J7ICN8</accession>
<dbReference type="Pfam" id="PF05013">
    <property type="entry name" value="FGase"/>
    <property type="match status" value="1"/>
</dbReference>
<dbReference type="InterPro" id="IPR011227">
    <property type="entry name" value="UCP029730"/>
</dbReference>
<proteinExistence type="predicted"/>
<keyword evidence="2" id="KW-1185">Reference proteome</keyword>
<name>A0A8J7ICN8_9RHOB</name>
<dbReference type="InterPro" id="IPR007709">
    <property type="entry name" value="N-FG_amidohydro"/>
</dbReference>
<gene>
    <name evidence="1" type="ORF">H1D41_05155</name>
</gene>
<protein>
    <submittedName>
        <fullName evidence="1">N-formylglutamate amidohydrolase</fullName>
    </submittedName>
</protein>
<dbReference type="EMBL" id="JADCKQ010000003">
    <property type="protein sequence ID" value="MBI1493019.1"/>
    <property type="molecule type" value="Genomic_DNA"/>
</dbReference>
<dbReference type="PIRSF" id="PIRSF029730">
    <property type="entry name" value="UCP029730"/>
    <property type="match status" value="1"/>
</dbReference>